<dbReference type="STRING" id="260086.SAMN05216207_103211"/>
<organism evidence="1 2">
    <name type="scientific">Pseudonocardia ammonioxydans</name>
    <dbReference type="NCBI Taxonomy" id="260086"/>
    <lineage>
        <taxon>Bacteria</taxon>
        <taxon>Bacillati</taxon>
        <taxon>Actinomycetota</taxon>
        <taxon>Actinomycetes</taxon>
        <taxon>Pseudonocardiales</taxon>
        <taxon>Pseudonocardiaceae</taxon>
        <taxon>Pseudonocardia</taxon>
    </lineage>
</organism>
<proteinExistence type="predicted"/>
<reference evidence="1 2" key="1">
    <citation type="submission" date="2016-10" db="EMBL/GenBank/DDBJ databases">
        <authorList>
            <person name="de Groot N.N."/>
        </authorList>
    </citation>
    <scope>NUCLEOTIDE SEQUENCE [LARGE SCALE GENOMIC DNA]</scope>
    <source>
        <strain evidence="1 2">CGMCC 4.1877</strain>
    </source>
</reference>
<accession>A0A1I5EPD6</accession>
<dbReference type="Proteomes" id="UP000199614">
    <property type="component" value="Unassembled WGS sequence"/>
</dbReference>
<dbReference type="EMBL" id="FOUY01000032">
    <property type="protein sequence ID" value="SFO13216.1"/>
    <property type="molecule type" value="Genomic_DNA"/>
</dbReference>
<keyword evidence="2" id="KW-1185">Reference proteome</keyword>
<protein>
    <submittedName>
        <fullName evidence="1">Uncharacterized protein</fullName>
    </submittedName>
</protein>
<evidence type="ECO:0000313" key="1">
    <source>
        <dbReference type="EMBL" id="SFO13216.1"/>
    </source>
</evidence>
<dbReference type="OrthoDB" id="3573264at2"/>
<gene>
    <name evidence="1" type="ORF">SAMN05216207_103211</name>
</gene>
<sequence>MTVSADGPTGMANAQRVVTVPELAAPSYLQAVLSVAYRDERNSVPLTVATPAGLVFGNAVHPATWLRGLGEQLRHLTAAHERNESVDAMTQMFFDMAEGRGDEQPGRDIPAKDIHWIYFTDALIVPTAAAGPNYVEPACWQVALRDVTGWTIGLPPR</sequence>
<dbReference type="AlphaFoldDB" id="A0A1I5EPD6"/>
<name>A0A1I5EPD6_PSUAM</name>
<dbReference type="RefSeq" id="WP_093350469.1">
    <property type="nucleotide sequence ID" value="NZ_FOUY01000032.1"/>
</dbReference>
<evidence type="ECO:0000313" key="2">
    <source>
        <dbReference type="Proteomes" id="UP000199614"/>
    </source>
</evidence>